<keyword evidence="2" id="KW-0238">DNA-binding</keyword>
<evidence type="ECO:0000256" key="3">
    <source>
        <dbReference type="ARBA" id="ARBA00023163"/>
    </source>
</evidence>
<dbReference type="Gene3D" id="1.10.10.60">
    <property type="entry name" value="Homeodomain-like"/>
    <property type="match status" value="2"/>
</dbReference>
<dbReference type="Proteomes" id="UP000198984">
    <property type="component" value="Unassembled WGS sequence"/>
</dbReference>
<dbReference type="GO" id="GO:0043565">
    <property type="term" value="F:sequence-specific DNA binding"/>
    <property type="evidence" value="ECO:0007669"/>
    <property type="project" value="InterPro"/>
</dbReference>
<feature type="domain" description="HTH araC/xylS-type" evidence="4">
    <location>
        <begin position="188"/>
        <end position="286"/>
    </location>
</feature>
<keyword evidence="6" id="KW-1185">Reference proteome</keyword>
<dbReference type="InterPro" id="IPR018062">
    <property type="entry name" value="HTH_AraC-typ_CS"/>
</dbReference>
<keyword evidence="1" id="KW-0805">Transcription regulation</keyword>
<dbReference type="InterPro" id="IPR020449">
    <property type="entry name" value="Tscrpt_reg_AraC-type_HTH"/>
</dbReference>
<dbReference type="AlphaFoldDB" id="A0A1H7I2C6"/>
<name>A0A1H7I2C6_9BACT</name>
<dbReference type="PROSITE" id="PS01124">
    <property type="entry name" value="HTH_ARAC_FAMILY_2"/>
    <property type="match status" value="1"/>
</dbReference>
<dbReference type="PROSITE" id="PS00041">
    <property type="entry name" value="HTH_ARAC_FAMILY_1"/>
    <property type="match status" value="1"/>
</dbReference>
<dbReference type="PANTHER" id="PTHR43280">
    <property type="entry name" value="ARAC-FAMILY TRANSCRIPTIONAL REGULATOR"/>
    <property type="match status" value="1"/>
</dbReference>
<dbReference type="PANTHER" id="PTHR43280:SF2">
    <property type="entry name" value="HTH-TYPE TRANSCRIPTIONAL REGULATOR EXSA"/>
    <property type="match status" value="1"/>
</dbReference>
<protein>
    <submittedName>
        <fullName evidence="5">Transcriptional regulator, AraC family</fullName>
    </submittedName>
</protein>
<evidence type="ECO:0000256" key="2">
    <source>
        <dbReference type="ARBA" id="ARBA00023125"/>
    </source>
</evidence>
<organism evidence="5 6">
    <name type="scientific">Chitinophaga rupis</name>
    <dbReference type="NCBI Taxonomy" id="573321"/>
    <lineage>
        <taxon>Bacteria</taxon>
        <taxon>Pseudomonadati</taxon>
        <taxon>Bacteroidota</taxon>
        <taxon>Chitinophagia</taxon>
        <taxon>Chitinophagales</taxon>
        <taxon>Chitinophagaceae</taxon>
        <taxon>Chitinophaga</taxon>
    </lineage>
</organism>
<dbReference type="SUPFAM" id="SSF46689">
    <property type="entry name" value="Homeodomain-like"/>
    <property type="match status" value="2"/>
</dbReference>
<dbReference type="InterPro" id="IPR009057">
    <property type="entry name" value="Homeodomain-like_sf"/>
</dbReference>
<dbReference type="Pfam" id="PF12833">
    <property type="entry name" value="HTH_18"/>
    <property type="match status" value="1"/>
</dbReference>
<dbReference type="STRING" id="573321.SAMN04488505_101406"/>
<accession>A0A1H7I2C6</accession>
<dbReference type="InterPro" id="IPR018060">
    <property type="entry name" value="HTH_AraC"/>
</dbReference>
<keyword evidence="3" id="KW-0804">Transcription</keyword>
<evidence type="ECO:0000259" key="4">
    <source>
        <dbReference type="PROSITE" id="PS01124"/>
    </source>
</evidence>
<sequence>MKKTVLKATFSLLNVDYVQLNKDWNYKNVTSTFYRIYLIDGGSGILYNPGSTCPLEKGFLYMVPSFTTCNYYCAEYLSQYYLSIMEDSTDGTSLFSSNRRILKVPATAADLQHFKRILELHPDRGLKRSNDPKVYEKYPVLQSFRELNNYVPIAAYVETQGIILQLLSRFLTPDCFQATEEAIHSKISDAINYIQTNLHKPLTVAHLAKRANQNPDYFSRLFHENTGERPLTYIQLTRVERARFLLANTNQSLAEIAAATGFETLSYFSRIFKTITGQTPSEYKRDKQLI</sequence>
<dbReference type="SMART" id="SM00342">
    <property type="entry name" value="HTH_ARAC"/>
    <property type="match status" value="1"/>
</dbReference>
<dbReference type="RefSeq" id="WP_089906474.1">
    <property type="nucleotide sequence ID" value="NZ_FOBB01000001.1"/>
</dbReference>
<gene>
    <name evidence="5" type="ORF">SAMN04488505_101406</name>
</gene>
<evidence type="ECO:0000313" key="5">
    <source>
        <dbReference type="EMBL" id="SEK54665.1"/>
    </source>
</evidence>
<dbReference type="GO" id="GO:0003700">
    <property type="term" value="F:DNA-binding transcription factor activity"/>
    <property type="evidence" value="ECO:0007669"/>
    <property type="project" value="InterPro"/>
</dbReference>
<evidence type="ECO:0000256" key="1">
    <source>
        <dbReference type="ARBA" id="ARBA00023015"/>
    </source>
</evidence>
<dbReference type="PRINTS" id="PR00032">
    <property type="entry name" value="HTHARAC"/>
</dbReference>
<dbReference type="EMBL" id="FOBB01000001">
    <property type="protein sequence ID" value="SEK54665.1"/>
    <property type="molecule type" value="Genomic_DNA"/>
</dbReference>
<reference evidence="5 6" key="1">
    <citation type="submission" date="2016-10" db="EMBL/GenBank/DDBJ databases">
        <authorList>
            <person name="de Groot N.N."/>
        </authorList>
    </citation>
    <scope>NUCLEOTIDE SEQUENCE [LARGE SCALE GENOMIC DNA]</scope>
    <source>
        <strain evidence="5 6">DSM 21039</strain>
    </source>
</reference>
<dbReference type="OrthoDB" id="1007602at2"/>
<evidence type="ECO:0000313" key="6">
    <source>
        <dbReference type="Proteomes" id="UP000198984"/>
    </source>
</evidence>
<proteinExistence type="predicted"/>